<dbReference type="PANTHER" id="PTHR32332">
    <property type="entry name" value="2-NITROPROPANE DIOXYGENASE"/>
    <property type="match status" value="1"/>
</dbReference>
<name>M5RPK3_9BACT</name>
<keyword evidence="1" id="KW-0285">Flavoprotein</keyword>
<evidence type="ECO:0000313" key="5">
    <source>
        <dbReference type="Proteomes" id="UP000011991"/>
    </source>
</evidence>
<evidence type="ECO:0000256" key="3">
    <source>
        <dbReference type="ARBA" id="ARBA00023002"/>
    </source>
</evidence>
<dbReference type="PATRIC" id="fig|1265738.3.peg.7152"/>
<evidence type="ECO:0000313" key="4">
    <source>
        <dbReference type="EMBL" id="EMI15889.1"/>
    </source>
</evidence>
<protein>
    <submittedName>
        <fullName evidence="4">2-nitropropane dioxygenase NPD</fullName>
        <ecNumber evidence="4">1.13.12.16</ecNumber>
    </submittedName>
</protein>
<sequence>MGIDHPILNAPMSRTASAELAAAVSNAGGLGMIGGTTRGGADWLRQQIRSTRALTNRPFGVGFISSFSNVDELVQVALDERVSVINHSFSDPTPYVAAARDCGIQVFAQVQSLEHAKRAADAGVDAIIAQGGEAGGHTGTLGTMAFVPAVVDAVGNLPVIAAGGIADGRGLAAALMLGAVGVSMGTRFVASHEWSGGSWEQTPLLAASTDDTIRTDVYDQIRGSEFPSGIADRVVRNAFNSKWEGRGNEIETVRNELQHELELAASQGDSSVMDISGGEAVGLVHQLESARTIVDRVVDEAMRLLRDNAAKYVDPTG</sequence>
<keyword evidence="3 4" id="KW-0560">Oxidoreductase</keyword>
<dbReference type="SUPFAM" id="SSF51412">
    <property type="entry name" value="Inosine monophosphate dehydrogenase (IMPDH)"/>
    <property type="match status" value="1"/>
</dbReference>
<dbReference type="EC" id="1.13.12.16" evidence="4"/>
<evidence type="ECO:0000256" key="2">
    <source>
        <dbReference type="ARBA" id="ARBA00022643"/>
    </source>
</evidence>
<gene>
    <name evidence="4" type="ORF">RMSM_07176</name>
</gene>
<evidence type="ECO:0000256" key="1">
    <source>
        <dbReference type="ARBA" id="ARBA00022630"/>
    </source>
</evidence>
<dbReference type="Pfam" id="PF03060">
    <property type="entry name" value="NMO"/>
    <property type="match status" value="2"/>
</dbReference>
<reference evidence="4 5" key="1">
    <citation type="journal article" date="2013" name="Mar. Genomics">
        <title>Expression of sulfatases in Rhodopirellula baltica and the diversity of sulfatases in the genus Rhodopirellula.</title>
        <authorList>
            <person name="Wegner C.E."/>
            <person name="Richter-Heitmann T."/>
            <person name="Klindworth A."/>
            <person name="Klockow C."/>
            <person name="Richter M."/>
            <person name="Achstetter T."/>
            <person name="Glockner F.O."/>
            <person name="Harder J."/>
        </authorList>
    </citation>
    <scope>NUCLEOTIDE SEQUENCE [LARGE SCALE GENOMIC DNA]</scope>
    <source>
        <strain evidence="4 5">SM1</strain>
    </source>
</reference>
<dbReference type="EMBL" id="ANOG01001025">
    <property type="protein sequence ID" value="EMI15889.1"/>
    <property type="molecule type" value="Genomic_DNA"/>
</dbReference>
<dbReference type="AlphaFoldDB" id="M5RPK3"/>
<dbReference type="Proteomes" id="UP000011991">
    <property type="component" value="Unassembled WGS sequence"/>
</dbReference>
<organism evidence="4 5">
    <name type="scientific">Rhodopirellula maiorica SM1</name>
    <dbReference type="NCBI Taxonomy" id="1265738"/>
    <lineage>
        <taxon>Bacteria</taxon>
        <taxon>Pseudomonadati</taxon>
        <taxon>Planctomycetota</taxon>
        <taxon>Planctomycetia</taxon>
        <taxon>Pirellulales</taxon>
        <taxon>Pirellulaceae</taxon>
        <taxon>Novipirellula</taxon>
    </lineage>
</organism>
<dbReference type="PANTHER" id="PTHR32332:SF31">
    <property type="entry name" value="2-NITROPROPANE DIOXYGENASE FAMILY, PUTATIVE (AFU_ORTHOLOGUE AFUA_2G09850)-RELATED"/>
    <property type="match status" value="1"/>
</dbReference>
<keyword evidence="2" id="KW-0288">FMN</keyword>
<accession>M5RPK3</accession>
<dbReference type="GO" id="GO:0051213">
    <property type="term" value="F:dioxygenase activity"/>
    <property type="evidence" value="ECO:0007669"/>
    <property type="project" value="UniProtKB-KW"/>
</dbReference>
<dbReference type="Gene3D" id="3.20.20.70">
    <property type="entry name" value="Aldolase class I"/>
    <property type="match status" value="1"/>
</dbReference>
<dbReference type="InterPro" id="IPR013785">
    <property type="entry name" value="Aldolase_TIM"/>
</dbReference>
<dbReference type="InterPro" id="IPR004136">
    <property type="entry name" value="NMO"/>
</dbReference>
<comment type="caution">
    <text evidence="4">The sequence shown here is derived from an EMBL/GenBank/DDBJ whole genome shotgun (WGS) entry which is preliminary data.</text>
</comment>
<dbReference type="GO" id="GO:0018580">
    <property type="term" value="F:nitronate monooxygenase activity"/>
    <property type="evidence" value="ECO:0007669"/>
    <property type="project" value="UniProtKB-EC"/>
</dbReference>
<proteinExistence type="predicted"/>
<keyword evidence="5" id="KW-1185">Reference proteome</keyword>
<keyword evidence="4" id="KW-0223">Dioxygenase</keyword>
<dbReference type="CDD" id="cd04730">
    <property type="entry name" value="NPD_like"/>
    <property type="match status" value="1"/>
</dbReference>